<sequence>MENMELNESSNDTETCDYTDTYVTSLFIPICFCALLGIATYLVHAFFHKRFKTQILERAHIEDDTISHENIGGFIEQTTIYTRHIVEDTEIAIKEHQQDCVSEILAAINNRNEKDEDSEIALKEHQQDCTSEILAAINNLNRNIDAVPKKDNGESNKDKASNNKAALGQDEYVTECQNVSVMKPSADINEESKNSHSAMIIDDTRLILVK</sequence>
<organism evidence="3 4">
    <name type="scientific">Dreissena polymorpha</name>
    <name type="common">Zebra mussel</name>
    <name type="synonym">Mytilus polymorpha</name>
    <dbReference type="NCBI Taxonomy" id="45954"/>
    <lineage>
        <taxon>Eukaryota</taxon>
        <taxon>Metazoa</taxon>
        <taxon>Spiralia</taxon>
        <taxon>Lophotrochozoa</taxon>
        <taxon>Mollusca</taxon>
        <taxon>Bivalvia</taxon>
        <taxon>Autobranchia</taxon>
        <taxon>Heteroconchia</taxon>
        <taxon>Euheterodonta</taxon>
        <taxon>Imparidentia</taxon>
        <taxon>Neoheterodontei</taxon>
        <taxon>Myida</taxon>
        <taxon>Dreissenoidea</taxon>
        <taxon>Dreissenidae</taxon>
        <taxon>Dreissena</taxon>
    </lineage>
</organism>
<feature type="compositionally biased region" description="Basic and acidic residues" evidence="1">
    <location>
        <begin position="147"/>
        <end position="161"/>
    </location>
</feature>
<proteinExistence type="predicted"/>
<protein>
    <submittedName>
        <fullName evidence="3">Uncharacterized protein</fullName>
    </submittedName>
</protein>
<reference evidence="3" key="2">
    <citation type="submission" date="2020-11" db="EMBL/GenBank/DDBJ databases">
        <authorList>
            <person name="McCartney M.A."/>
            <person name="Auch B."/>
            <person name="Kono T."/>
            <person name="Mallez S."/>
            <person name="Becker A."/>
            <person name="Gohl D.M."/>
            <person name="Silverstein K.A.T."/>
            <person name="Koren S."/>
            <person name="Bechman K.B."/>
            <person name="Herman A."/>
            <person name="Abrahante J.E."/>
            <person name="Garbe J."/>
        </authorList>
    </citation>
    <scope>NUCLEOTIDE SEQUENCE</scope>
    <source>
        <strain evidence="3">Duluth1</strain>
        <tissue evidence="3">Whole animal</tissue>
    </source>
</reference>
<evidence type="ECO:0000256" key="2">
    <source>
        <dbReference type="SAM" id="Phobius"/>
    </source>
</evidence>
<evidence type="ECO:0000313" key="4">
    <source>
        <dbReference type="Proteomes" id="UP000828390"/>
    </source>
</evidence>
<accession>A0A9D4F9B4</accession>
<name>A0A9D4F9B4_DREPO</name>
<comment type="caution">
    <text evidence="3">The sequence shown here is derived from an EMBL/GenBank/DDBJ whole genome shotgun (WGS) entry which is preliminary data.</text>
</comment>
<evidence type="ECO:0000256" key="1">
    <source>
        <dbReference type="SAM" id="MobiDB-lite"/>
    </source>
</evidence>
<dbReference type="EMBL" id="JAIWYP010000007">
    <property type="protein sequence ID" value="KAH3794769.1"/>
    <property type="molecule type" value="Genomic_DNA"/>
</dbReference>
<reference evidence="3" key="1">
    <citation type="journal article" date="2019" name="bioRxiv">
        <title>The Genome of the Zebra Mussel, Dreissena polymorpha: A Resource for Invasive Species Research.</title>
        <authorList>
            <person name="McCartney M.A."/>
            <person name="Auch B."/>
            <person name="Kono T."/>
            <person name="Mallez S."/>
            <person name="Zhang Y."/>
            <person name="Obille A."/>
            <person name="Becker A."/>
            <person name="Abrahante J.E."/>
            <person name="Garbe J."/>
            <person name="Badalamenti J.P."/>
            <person name="Herman A."/>
            <person name="Mangelson H."/>
            <person name="Liachko I."/>
            <person name="Sullivan S."/>
            <person name="Sone E.D."/>
            <person name="Koren S."/>
            <person name="Silverstein K.A.T."/>
            <person name="Beckman K.B."/>
            <person name="Gohl D.M."/>
        </authorList>
    </citation>
    <scope>NUCLEOTIDE SEQUENCE</scope>
    <source>
        <strain evidence="3">Duluth1</strain>
        <tissue evidence="3">Whole animal</tissue>
    </source>
</reference>
<keyword evidence="2" id="KW-0472">Membrane</keyword>
<keyword evidence="4" id="KW-1185">Reference proteome</keyword>
<keyword evidence="2" id="KW-0812">Transmembrane</keyword>
<feature type="region of interest" description="Disordered" evidence="1">
    <location>
        <begin position="147"/>
        <end position="167"/>
    </location>
</feature>
<dbReference type="AlphaFoldDB" id="A0A9D4F9B4"/>
<gene>
    <name evidence="3" type="ORF">DPMN_148307</name>
</gene>
<feature type="transmembrane region" description="Helical" evidence="2">
    <location>
        <begin position="26"/>
        <end position="47"/>
    </location>
</feature>
<dbReference type="Proteomes" id="UP000828390">
    <property type="component" value="Unassembled WGS sequence"/>
</dbReference>
<keyword evidence="2" id="KW-1133">Transmembrane helix</keyword>
<evidence type="ECO:0000313" key="3">
    <source>
        <dbReference type="EMBL" id="KAH3794769.1"/>
    </source>
</evidence>